<keyword evidence="2" id="KW-1185">Reference proteome</keyword>
<proteinExistence type="predicted"/>
<name>A0A1H7IWR3_9PROT</name>
<organism evidence="1 2">
    <name type="scientific">Nitrosovibrio tenuis</name>
    <dbReference type="NCBI Taxonomy" id="1233"/>
    <lineage>
        <taxon>Bacteria</taxon>
        <taxon>Pseudomonadati</taxon>
        <taxon>Pseudomonadota</taxon>
        <taxon>Betaproteobacteria</taxon>
        <taxon>Nitrosomonadales</taxon>
        <taxon>Nitrosomonadaceae</taxon>
        <taxon>Nitrosovibrio</taxon>
    </lineage>
</organism>
<protein>
    <submittedName>
        <fullName evidence="1">Uncharacterized protein</fullName>
    </submittedName>
</protein>
<dbReference type="OrthoDB" id="8558002at2"/>
<reference evidence="1 2" key="1">
    <citation type="submission" date="2016-10" db="EMBL/GenBank/DDBJ databases">
        <authorList>
            <person name="de Groot N.N."/>
        </authorList>
    </citation>
    <scope>NUCLEOTIDE SEQUENCE [LARGE SCALE GENOMIC DNA]</scope>
    <source>
        <strain evidence="1 2">Nv1</strain>
    </source>
</reference>
<dbReference type="RefSeq" id="WP_090827355.1">
    <property type="nucleotide sequence ID" value="NZ_FOBH01000002.1"/>
</dbReference>
<evidence type="ECO:0000313" key="1">
    <source>
        <dbReference type="EMBL" id="SEK65245.1"/>
    </source>
</evidence>
<evidence type="ECO:0000313" key="2">
    <source>
        <dbReference type="Proteomes" id="UP000198620"/>
    </source>
</evidence>
<sequence>MLRHASGRFWLTLTVALVATGLPGCASFKEIATYASLSAKAAGYDEVTKDYIGAIDRRKQYQPQKFQGELEAIKMRREAQSTSLDVLQQTITDYMLGLGGLASGNMRTYDKSLKNLSDNLSKATLLNNIERDSVGALSTLLVRSVTVVYLQHEIRKLIQDGNQPLQEVIIATRKIIRNGIIADLQAESVVVKRYYDNFMLAPDNPAEPVAMALAEEAKVEALGRVDKRIQSAQRYNAVLENIAQGHQYLYDHQDTIGNDKLGRQFEPYIEALRLTYRDLLDVAR</sequence>
<dbReference type="STRING" id="1233.SAMN05216387_102280"/>
<dbReference type="Proteomes" id="UP000198620">
    <property type="component" value="Unassembled WGS sequence"/>
</dbReference>
<gene>
    <name evidence="1" type="ORF">SAMN05216387_102280</name>
</gene>
<dbReference type="EMBL" id="FOBH01000002">
    <property type="protein sequence ID" value="SEK65245.1"/>
    <property type="molecule type" value="Genomic_DNA"/>
</dbReference>
<accession>A0A1H7IWR3</accession>
<dbReference type="AlphaFoldDB" id="A0A1H7IWR3"/>